<organism evidence="1 2">
    <name type="scientific">Persicimonas caeni</name>
    <dbReference type="NCBI Taxonomy" id="2292766"/>
    <lineage>
        <taxon>Bacteria</taxon>
        <taxon>Deltaproteobacteria</taxon>
        <taxon>Bradymonadales</taxon>
        <taxon>Bradymonadaceae</taxon>
        <taxon>Persicimonas</taxon>
    </lineage>
</organism>
<sequence length="356" mass="40061">MNRNDMASEYIDDYPTCERTDAALWVFPGNKPHDWVDQVLGLAPSQVLHRGVASIGPRHIGYQVTPPLDAWCYSSRDFLDSRDSRRHVDWLLDALEQVRAGIEELRCHDGVRLAVVCDWWSAHGHGGPALWPAQMERLAELELELSFDIVFCGTEKATLILGDEDAVDEAVSARRYQPMPFVEVAGRRQQRGCAVESAEGHGNVHHVVPYLGENADCERAAARILIYPGAHTPDWVTETLQVEPTQTVRGGVPQLNPRSGIMHTPPLNLWEVDSEEAVDSRELRRHLDWVLDRIEPASRALRQLQANPEVEMRMGSSWWSASGKGGPTLWPTQMRRMARLGLSWSVDAMFFGDEES</sequence>
<dbReference type="Proteomes" id="UP000315995">
    <property type="component" value="Chromosome"/>
</dbReference>
<dbReference type="AlphaFoldDB" id="A0A4Y6PLM2"/>
<protein>
    <submittedName>
        <fullName evidence="1">DUF4279 domain-containing protein</fullName>
    </submittedName>
</protein>
<dbReference type="Pfam" id="PF14106">
    <property type="entry name" value="DUF4279"/>
    <property type="match status" value="2"/>
</dbReference>
<dbReference type="InterPro" id="IPR025459">
    <property type="entry name" value="DUF4279"/>
</dbReference>
<proteinExistence type="predicted"/>
<accession>A0A5B8XWW0</accession>
<keyword evidence="2" id="KW-1185">Reference proteome</keyword>
<accession>A0A4Y6PLM2</accession>
<evidence type="ECO:0000313" key="1">
    <source>
        <dbReference type="EMBL" id="QDG49191.1"/>
    </source>
</evidence>
<reference evidence="1 2" key="1">
    <citation type="submission" date="2019-06" db="EMBL/GenBank/DDBJ databases">
        <title>Persicimonas caeni gen. nov., sp. nov., a predatory bacterium isolated from solar saltern.</title>
        <authorList>
            <person name="Wang S."/>
        </authorList>
    </citation>
    <scope>NUCLEOTIDE SEQUENCE [LARGE SCALE GENOMIC DNA]</scope>
    <source>
        <strain evidence="1 2">YN101</strain>
    </source>
</reference>
<evidence type="ECO:0000313" key="2">
    <source>
        <dbReference type="Proteomes" id="UP000315995"/>
    </source>
</evidence>
<dbReference type="EMBL" id="CP041186">
    <property type="protein sequence ID" value="QDG49191.1"/>
    <property type="molecule type" value="Genomic_DNA"/>
</dbReference>
<gene>
    <name evidence="1" type="ORF">FIV42_00085</name>
</gene>
<name>A0A4Y6PLM2_PERCE</name>
<dbReference type="RefSeq" id="WP_141195690.1">
    <property type="nucleotide sequence ID" value="NZ_CP041186.1"/>
</dbReference>
<dbReference type="OrthoDB" id="6909186at2"/>